<dbReference type="GO" id="GO:0006607">
    <property type="term" value="P:NLS-bearing protein import into nucleus"/>
    <property type="evidence" value="ECO:0007669"/>
    <property type="project" value="TreeGrafter"/>
</dbReference>
<evidence type="ECO:0000256" key="7">
    <source>
        <dbReference type="ARBA" id="ARBA00023132"/>
    </source>
</evidence>
<keyword evidence="10" id="KW-0175">Coiled coil</keyword>
<keyword evidence="6" id="KW-0811">Translocation</keyword>
<dbReference type="FunFam" id="1.20.5.490:FF:000003">
    <property type="entry name" value="nucleoporin p54 isoform X1"/>
    <property type="match status" value="1"/>
</dbReference>
<dbReference type="InterPro" id="IPR025712">
    <property type="entry name" value="Nup54_alpha-helical_dom"/>
</dbReference>
<evidence type="ECO:0000313" key="14">
    <source>
        <dbReference type="Proteomes" id="UP001186944"/>
    </source>
</evidence>
<comment type="caution">
    <text evidence="13">The sequence shown here is derived from an EMBL/GenBank/DDBJ whole genome shotgun (WGS) entry which is preliminary data.</text>
</comment>
<dbReference type="PANTHER" id="PTHR13000:SF0">
    <property type="entry name" value="NUCLEOPORIN P54"/>
    <property type="match status" value="1"/>
</dbReference>
<dbReference type="GO" id="GO:0006999">
    <property type="term" value="P:nuclear pore organization"/>
    <property type="evidence" value="ECO:0007669"/>
    <property type="project" value="TreeGrafter"/>
</dbReference>
<reference evidence="13" key="1">
    <citation type="submission" date="2019-08" db="EMBL/GenBank/DDBJ databases">
        <title>The improved chromosome-level genome for the pearl oyster Pinctada fucata martensii using PacBio sequencing and Hi-C.</title>
        <authorList>
            <person name="Zheng Z."/>
        </authorList>
    </citation>
    <scope>NUCLEOTIDE SEQUENCE</scope>
    <source>
        <strain evidence="13">ZZ-2019</strain>
        <tissue evidence="13">Adductor muscle</tissue>
    </source>
</reference>
<dbReference type="Pfam" id="PF18437">
    <property type="entry name" value="Nup54_C"/>
    <property type="match status" value="1"/>
</dbReference>
<feature type="domain" description="Nup54 C-terminal interacting" evidence="12">
    <location>
        <begin position="502"/>
        <end position="540"/>
    </location>
</feature>
<accession>A0AA88Y729</accession>
<keyword evidence="7" id="KW-0906">Nuclear pore complex</keyword>
<dbReference type="Pfam" id="PF13874">
    <property type="entry name" value="Nup54"/>
    <property type="match status" value="1"/>
</dbReference>
<feature type="coiled-coil region" evidence="10">
    <location>
        <begin position="393"/>
        <end position="427"/>
    </location>
</feature>
<evidence type="ECO:0000259" key="11">
    <source>
        <dbReference type="Pfam" id="PF13874"/>
    </source>
</evidence>
<gene>
    <name evidence="13" type="ORF">FSP39_007976</name>
</gene>
<dbReference type="GO" id="GO:0044613">
    <property type="term" value="C:nuclear pore central transport channel"/>
    <property type="evidence" value="ECO:0007669"/>
    <property type="project" value="TreeGrafter"/>
</dbReference>
<evidence type="ECO:0000256" key="6">
    <source>
        <dbReference type="ARBA" id="ARBA00023010"/>
    </source>
</evidence>
<proteinExistence type="inferred from homology"/>
<evidence type="ECO:0000259" key="12">
    <source>
        <dbReference type="Pfam" id="PF18437"/>
    </source>
</evidence>
<dbReference type="InterPro" id="IPR040985">
    <property type="entry name" value="Nup54_C"/>
</dbReference>
<dbReference type="InterPro" id="IPR024864">
    <property type="entry name" value="Nup54/Nup57/Nup44"/>
</dbReference>
<sequence length="548" mass="59086">MSFTFGAPTASSTSAPTFGFGTTTTSASTGFGGFGTQPKTTASTGFGFTGFGGFGTQPKTTAAGTTGLGFGTGTSTGTTGFGFGAGTSGTTTGTFGFGGTTTSTAPTGFGFGGGTTGLGTGTSTGFSGFGTTGGTTGFGLGTGGTTLGGFGLGAQQQQQQQASSTLENLGTAVTLPQIYGDERDAIIAKWNQLLAYWGTGKGYYSQNGAVDFTSENPYCRFKAVGYTRLPRTKNEDGLVSIFINKKESDVTTNQQQIQDTLFKIMGSRPQFSVCVEGIKRLPDDKTELVIYILERPATGPARRVPASDTFNFLNQPAQQGQLKTQLDVQSVIPKTGLTDQALKEYLDTPPAGIHPLLWQQAKVDNPDPSNLIPIPMIGFKALHERMKHQEQQTKAHQQRLDLIASDLQELQQKESNMVAKLEEFKCKYLELSHRILKVVVKQEISRKMGYAIQAEEEQLRVQLEKIQLELNHPTQFKGRLNELMSQIRMQNQLSGSRSDVSYQLDAGLQQEIKQLLKQQQEGLKHLVDIIKEDSHDLQLIEENLGSKR</sequence>
<dbReference type="Gene3D" id="1.20.5.490">
    <property type="entry name" value="Single helix bin"/>
    <property type="match status" value="1"/>
</dbReference>
<dbReference type="EMBL" id="VSWD01000006">
    <property type="protein sequence ID" value="KAK3099683.1"/>
    <property type="molecule type" value="Genomic_DNA"/>
</dbReference>
<evidence type="ECO:0000256" key="1">
    <source>
        <dbReference type="ARBA" id="ARBA00004567"/>
    </source>
</evidence>
<dbReference type="AlphaFoldDB" id="A0AA88Y729"/>
<dbReference type="Proteomes" id="UP001186944">
    <property type="component" value="Unassembled WGS sequence"/>
</dbReference>
<evidence type="ECO:0000256" key="8">
    <source>
        <dbReference type="ARBA" id="ARBA00023242"/>
    </source>
</evidence>
<keyword evidence="5" id="KW-0653">Protein transport</keyword>
<comment type="similarity">
    <text evidence="9">Belongs to the NUP54 family.</text>
</comment>
<evidence type="ECO:0000256" key="5">
    <source>
        <dbReference type="ARBA" id="ARBA00022927"/>
    </source>
</evidence>
<evidence type="ECO:0000256" key="10">
    <source>
        <dbReference type="SAM" id="Coils"/>
    </source>
</evidence>
<dbReference type="PANTHER" id="PTHR13000">
    <property type="entry name" value="NUCLEOPORIN P54"/>
    <property type="match status" value="1"/>
</dbReference>
<keyword evidence="14" id="KW-1185">Reference proteome</keyword>
<dbReference type="GO" id="GO:0051028">
    <property type="term" value="P:mRNA transport"/>
    <property type="evidence" value="ECO:0007669"/>
    <property type="project" value="UniProtKB-KW"/>
</dbReference>
<evidence type="ECO:0008006" key="15">
    <source>
        <dbReference type="Google" id="ProtNLM"/>
    </source>
</evidence>
<dbReference type="GO" id="GO:0036228">
    <property type="term" value="P:protein localization to nuclear inner membrane"/>
    <property type="evidence" value="ECO:0007669"/>
    <property type="project" value="TreeGrafter"/>
</dbReference>
<evidence type="ECO:0000256" key="2">
    <source>
        <dbReference type="ARBA" id="ARBA00022448"/>
    </source>
</evidence>
<comment type="subcellular location">
    <subcellularLocation>
        <location evidence="1">Nucleus</location>
        <location evidence="1">Nuclear pore complex</location>
    </subcellularLocation>
</comment>
<organism evidence="13 14">
    <name type="scientific">Pinctada imbricata</name>
    <name type="common">Atlantic pearl-oyster</name>
    <name type="synonym">Pinctada martensii</name>
    <dbReference type="NCBI Taxonomy" id="66713"/>
    <lineage>
        <taxon>Eukaryota</taxon>
        <taxon>Metazoa</taxon>
        <taxon>Spiralia</taxon>
        <taxon>Lophotrochozoa</taxon>
        <taxon>Mollusca</taxon>
        <taxon>Bivalvia</taxon>
        <taxon>Autobranchia</taxon>
        <taxon>Pteriomorphia</taxon>
        <taxon>Pterioida</taxon>
        <taxon>Pterioidea</taxon>
        <taxon>Pteriidae</taxon>
        <taxon>Pinctada</taxon>
    </lineage>
</organism>
<protein>
    <recommendedName>
        <fullName evidence="15">Nuclear pore complex protein Nup54</fullName>
    </recommendedName>
</protein>
<dbReference type="GO" id="GO:0017056">
    <property type="term" value="F:structural constituent of nuclear pore"/>
    <property type="evidence" value="ECO:0007669"/>
    <property type="project" value="TreeGrafter"/>
</dbReference>
<keyword evidence="3" id="KW-0677">Repeat</keyword>
<evidence type="ECO:0000256" key="9">
    <source>
        <dbReference type="ARBA" id="ARBA00060798"/>
    </source>
</evidence>
<name>A0AA88Y729_PINIB</name>
<evidence type="ECO:0000256" key="4">
    <source>
        <dbReference type="ARBA" id="ARBA00022816"/>
    </source>
</evidence>
<keyword evidence="2" id="KW-0813">Transport</keyword>
<keyword evidence="8" id="KW-0539">Nucleus</keyword>
<keyword evidence="4" id="KW-0509">mRNA transport</keyword>
<feature type="domain" description="Nucleoporin Nup54 alpha-helical" evidence="11">
    <location>
        <begin position="349"/>
        <end position="487"/>
    </location>
</feature>
<evidence type="ECO:0000313" key="13">
    <source>
        <dbReference type="EMBL" id="KAK3099683.1"/>
    </source>
</evidence>
<evidence type="ECO:0000256" key="3">
    <source>
        <dbReference type="ARBA" id="ARBA00022737"/>
    </source>
</evidence>
<dbReference type="Gene3D" id="1.20.5.170">
    <property type="match status" value="1"/>
</dbReference>